<dbReference type="InterPro" id="IPR032314">
    <property type="entry name" value="DUF4845"/>
</dbReference>
<gene>
    <name evidence="1" type="ORF">OHM77_03285</name>
</gene>
<evidence type="ECO:0000313" key="1">
    <source>
        <dbReference type="EMBL" id="WIM06325.1"/>
    </source>
</evidence>
<dbReference type="AlphaFoldDB" id="A0AA49FN47"/>
<accession>A0AA49FN47</accession>
<dbReference type="Pfam" id="PF16137">
    <property type="entry name" value="DUF4845"/>
    <property type="match status" value="1"/>
</dbReference>
<organism evidence="1">
    <name type="scientific">Candidatus Nitricoxidivorans perseverans</name>
    <dbReference type="NCBI Taxonomy" id="2975601"/>
    <lineage>
        <taxon>Bacteria</taxon>
        <taxon>Pseudomonadati</taxon>
        <taxon>Pseudomonadota</taxon>
        <taxon>Betaproteobacteria</taxon>
        <taxon>Nitrosomonadales</taxon>
        <taxon>Sterolibacteriaceae</taxon>
        <taxon>Candidatus Nitricoxidivorans</taxon>
    </lineage>
</organism>
<dbReference type="EMBL" id="CP107246">
    <property type="protein sequence ID" value="WIM06325.1"/>
    <property type="molecule type" value="Genomic_DNA"/>
</dbReference>
<sequence length="119" mass="12669">MKKSQRGVTLSGLLVAGVFIAMVAVLGLKVVPDVIDYYKAVQAIKAVSRDTGAKGGTVGDIRKAFDRYASIDNIDSIKGADLDVTKEGNDIVLSFAYTKRIPLFGNVSLLIDFEGSTAK</sequence>
<name>A0AA49FN47_9PROT</name>
<proteinExistence type="predicted"/>
<reference evidence="1" key="1">
    <citation type="journal article" date="2023" name="Nat. Microbiol.">
        <title>Enrichment and characterization of a nitric oxide-reducing microbial community in a continuous bioreactor.</title>
        <authorList>
            <person name="Garrido-Amador P."/>
            <person name="Stortenbeker N."/>
            <person name="Wessels H.J.C.T."/>
            <person name="Speth D.R."/>
            <person name="Garcia-Heredia I."/>
            <person name="Kartal B."/>
        </authorList>
    </citation>
    <scope>NUCLEOTIDE SEQUENCE</scope>
    <source>
        <strain evidence="1">MAG1</strain>
    </source>
</reference>
<dbReference type="KEGG" id="npv:OHM77_03285"/>
<protein>
    <submittedName>
        <fullName evidence="1">DUF4845 domain-containing protein</fullName>
    </submittedName>
</protein>
<dbReference type="Proteomes" id="UP001234916">
    <property type="component" value="Chromosome"/>
</dbReference>